<evidence type="ECO:0000256" key="1">
    <source>
        <dbReference type="SAM" id="MobiDB-lite"/>
    </source>
</evidence>
<feature type="region of interest" description="Disordered" evidence="1">
    <location>
        <begin position="451"/>
        <end position="487"/>
    </location>
</feature>
<evidence type="ECO:0000313" key="3">
    <source>
        <dbReference type="Proteomes" id="UP001314205"/>
    </source>
</evidence>
<accession>A0AAV1KJ95</accession>
<dbReference type="AlphaFoldDB" id="A0AAV1KJ95"/>
<comment type="caution">
    <text evidence="2">The sequence shown here is derived from an EMBL/GenBank/DDBJ whole genome shotgun (WGS) entry which is preliminary data.</text>
</comment>
<dbReference type="Proteomes" id="UP001314205">
    <property type="component" value="Unassembled WGS sequence"/>
</dbReference>
<feature type="compositionally biased region" description="Basic and acidic residues" evidence="1">
    <location>
        <begin position="478"/>
        <end position="487"/>
    </location>
</feature>
<gene>
    <name evidence="2" type="ORF">PARMNEM_LOCUS4361</name>
</gene>
<organism evidence="2 3">
    <name type="scientific">Parnassius mnemosyne</name>
    <name type="common">clouded apollo</name>
    <dbReference type="NCBI Taxonomy" id="213953"/>
    <lineage>
        <taxon>Eukaryota</taxon>
        <taxon>Metazoa</taxon>
        <taxon>Ecdysozoa</taxon>
        <taxon>Arthropoda</taxon>
        <taxon>Hexapoda</taxon>
        <taxon>Insecta</taxon>
        <taxon>Pterygota</taxon>
        <taxon>Neoptera</taxon>
        <taxon>Endopterygota</taxon>
        <taxon>Lepidoptera</taxon>
        <taxon>Glossata</taxon>
        <taxon>Ditrysia</taxon>
        <taxon>Papilionoidea</taxon>
        <taxon>Papilionidae</taxon>
        <taxon>Parnassiinae</taxon>
        <taxon>Parnassini</taxon>
        <taxon>Parnassius</taxon>
        <taxon>Driopa</taxon>
    </lineage>
</organism>
<protein>
    <submittedName>
        <fullName evidence="2">Uncharacterized protein</fullName>
    </submittedName>
</protein>
<sequence length="487" mass="49832">MKFTVSVHSMKNAKVVFITLLSVSTSFAIKTKIEESKDKREAPGGYSGSGYSFRSYQAPSHGRDDASTVSVGAGYNIGGSKPTYSFGGQSSGSGYQFSAGGVPSNGYNSIQLAPITLQSSHGALASNDLSQLMSQISHSINSGAINLQQLGEQGGSYQLSSLGTHGGQELTLPQYSYGAPKLQQQFSLFEQSQSVPSYAAGTKGLGSYSSTGPVLFTPSESQSNQQASAYVAPSSSHSLSESGPLSLGSAGHSLSGFSVGNSGYSLGGSLNSLNGGYGAPGKNSFKPSAFLGSSAQSDSGHPLSSFSGSYAAPSFSGSHLTQGPHGGYSLNSFGPGLSFGGAFGNFGGSSKLVAPSYLPPKSEGFGSLESIAAFSSGGHLSSPPATTYGIPTSSYSSSSGNAQTSSSSSPQYYVSSSKYSYPNSNFNGGSSYKSPSSGYSSLTSYSFGPKSSFSGSRYGSPKDSHGAYSENSYNTIKYSEELKPHVH</sequence>
<evidence type="ECO:0000313" key="2">
    <source>
        <dbReference type="EMBL" id="CAK1582885.1"/>
    </source>
</evidence>
<proteinExistence type="predicted"/>
<reference evidence="2 3" key="1">
    <citation type="submission" date="2023-11" db="EMBL/GenBank/DDBJ databases">
        <authorList>
            <person name="Hedman E."/>
            <person name="Englund M."/>
            <person name="Stromberg M."/>
            <person name="Nyberg Akerstrom W."/>
            <person name="Nylinder S."/>
            <person name="Jareborg N."/>
            <person name="Kallberg Y."/>
            <person name="Kronander E."/>
        </authorList>
    </citation>
    <scope>NUCLEOTIDE SEQUENCE [LARGE SCALE GENOMIC DNA]</scope>
</reference>
<dbReference type="EMBL" id="CAVLGL010000046">
    <property type="protein sequence ID" value="CAK1582885.1"/>
    <property type="molecule type" value="Genomic_DNA"/>
</dbReference>
<name>A0AAV1KJ95_9NEOP</name>
<keyword evidence="3" id="KW-1185">Reference proteome</keyword>